<organism evidence="2 3">
    <name type="scientific">Corynebacterium frankenforstense DSM 45800</name>
    <dbReference type="NCBI Taxonomy" id="1437875"/>
    <lineage>
        <taxon>Bacteria</taxon>
        <taxon>Bacillati</taxon>
        <taxon>Actinomycetota</taxon>
        <taxon>Actinomycetes</taxon>
        <taxon>Mycobacteriales</taxon>
        <taxon>Corynebacteriaceae</taxon>
        <taxon>Corynebacterium</taxon>
    </lineage>
</organism>
<sequence length="243" mass="26548">MANDNYRYGGSDDDSTRYLGPSSQGPGRGPEPGGRRDGHGDGDGTRYLGAASESNYRGRPGADSTRYLGAADEPPRQYIPPRDERYDDPAYDDGYYDDGYDDYDERGRDLRDFEERPRRRSGSGGSGSNTGKVIAVTLAVLLAGALLFLLGRTSGGDDEPTEVTTTEEITSTERTTVTEEPTERRFELPSEMPSFDTSQLPELPEEAPTDEAQLRELWDQFLDRLSGGDGTQPEGEPTPDTAG</sequence>
<feature type="region of interest" description="Disordered" evidence="1">
    <location>
        <begin position="152"/>
        <end position="243"/>
    </location>
</feature>
<dbReference type="EMBL" id="CP009247">
    <property type="protein sequence ID" value="APT88210.1"/>
    <property type="molecule type" value="Genomic_DNA"/>
</dbReference>
<dbReference type="Proteomes" id="UP000185434">
    <property type="component" value="Chromosome"/>
</dbReference>
<dbReference type="KEGG" id="cfk:CFRA_01745"/>
<protein>
    <submittedName>
        <fullName evidence="2">Uncharacterized protein</fullName>
    </submittedName>
</protein>
<feature type="compositionally biased region" description="Basic and acidic residues" evidence="1">
    <location>
        <begin position="212"/>
        <end position="222"/>
    </location>
</feature>
<keyword evidence="3" id="KW-1185">Reference proteome</keyword>
<name>A0A1L7CQU0_9CORY</name>
<proteinExistence type="predicted"/>
<evidence type="ECO:0000313" key="3">
    <source>
        <dbReference type="Proteomes" id="UP000185434"/>
    </source>
</evidence>
<feature type="compositionally biased region" description="Basic and acidic residues" evidence="1">
    <location>
        <begin position="105"/>
        <end position="117"/>
    </location>
</feature>
<feature type="region of interest" description="Disordered" evidence="1">
    <location>
        <begin position="1"/>
        <end position="131"/>
    </location>
</feature>
<feature type="compositionally biased region" description="Basic and acidic residues" evidence="1">
    <location>
        <begin position="33"/>
        <end position="44"/>
    </location>
</feature>
<accession>A0A1L7CQU0</accession>
<evidence type="ECO:0000313" key="2">
    <source>
        <dbReference type="EMBL" id="APT88210.1"/>
    </source>
</evidence>
<dbReference type="STRING" id="1437875.CFRA_01745"/>
<dbReference type="AlphaFoldDB" id="A0A1L7CQU0"/>
<feature type="compositionally biased region" description="Low complexity" evidence="1">
    <location>
        <begin position="162"/>
        <end position="179"/>
    </location>
</feature>
<reference evidence="2 3" key="1">
    <citation type="submission" date="2014-08" db="EMBL/GenBank/DDBJ databases">
        <title>Complete genome sequence of Corynebacterium frankenforstense ST18(T) (=DSM 45800(T)), isolated from raw cow milk.</title>
        <authorList>
            <person name="Ruckert C."/>
            <person name="Albersmeier A."/>
            <person name="Winkler A."/>
            <person name="Lipski A."/>
            <person name="Kalinowski J."/>
        </authorList>
    </citation>
    <scope>NUCLEOTIDE SEQUENCE [LARGE SCALE GENOMIC DNA]</scope>
    <source>
        <strain evidence="2 3">ST18</strain>
    </source>
</reference>
<evidence type="ECO:0000256" key="1">
    <source>
        <dbReference type="SAM" id="MobiDB-lite"/>
    </source>
</evidence>
<feature type="compositionally biased region" description="Acidic residues" evidence="1">
    <location>
        <begin position="89"/>
        <end position="104"/>
    </location>
</feature>
<gene>
    <name evidence="2" type="ORF">CFRA_01745</name>
</gene>
<dbReference type="RefSeq" id="WP_075663182.1">
    <property type="nucleotide sequence ID" value="NZ_CP009247.1"/>
</dbReference>